<evidence type="ECO:0000313" key="2">
    <source>
        <dbReference type="EMBL" id="NJB90035.1"/>
    </source>
</evidence>
<organism evidence="2 3">
    <name type="scientific">Sphingopyxis italica</name>
    <dbReference type="NCBI Taxonomy" id="1129133"/>
    <lineage>
        <taxon>Bacteria</taxon>
        <taxon>Pseudomonadati</taxon>
        <taxon>Pseudomonadota</taxon>
        <taxon>Alphaproteobacteria</taxon>
        <taxon>Sphingomonadales</taxon>
        <taxon>Sphingomonadaceae</taxon>
        <taxon>Sphingopyxis</taxon>
    </lineage>
</organism>
<dbReference type="Pfam" id="PF11804">
    <property type="entry name" value="DUF3325"/>
    <property type="match status" value="1"/>
</dbReference>
<gene>
    <name evidence="2" type="ORF">GGR90_002210</name>
</gene>
<reference evidence="2 3" key="1">
    <citation type="submission" date="2020-03" db="EMBL/GenBank/DDBJ databases">
        <title>Genomic Encyclopedia of Type Strains, Phase IV (KMG-IV): sequencing the most valuable type-strain genomes for metagenomic binning, comparative biology and taxonomic classification.</title>
        <authorList>
            <person name="Goeker M."/>
        </authorList>
    </citation>
    <scope>NUCLEOTIDE SEQUENCE [LARGE SCALE GENOMIC DNA]</scope>
    <source>
        <strain evidence="2 3">DSM 25229</strain>
    </source>
</reference>
<keyword evidence="1" id="KW-1133">Transmembrane helix</keyword>
<sequence>MIHLLLFLFAFAGFAMLCAARDRHQRDLLGRKLRAGTAVRMRRGGLFLLLLAYPVAGLALGWGYGAVEWLGQLSGGALLTVLLLTHLSARGATGR</sequence>
<protein>
    <recommendedName>
        <fullName evidence="4">DUF3325 domain-containing protein</fullName>
    </recommendedName>
</protein>
<keyword evidence="1" id="KW-0472">Membrane</keyword>
<dbReference type="InterPro" id="IPR021762">
    <property type="entry name" value="DUF3325"/>
</dbReference>
<feature type="transmembrane region" description="Helical" evidence="1">
    <location>
        <begin position="44"/>
        <end position="62"/>
    </location>
</feature>
<proteinExistence type="predicted"/>
<evidence type="ECO:0008006" key="4">
    <source>
        <dbReference type="Google" id="ProtNLM"/>
    </source>
</evidence>
<dbReference type="EMBL" id="JAATIT010000002">
    <property type="protein sequence ID" value="NJB90035.1"/>
    <property type="molecule type" value="Genomic_DNA"/>
</dbReference>
<accession>A0A7X6B8R7</accession>
<evidence type="ECO:0000313" key="3">
    <source>
        <dbReference type="Proteomes" id="UP000535078"/>
    </source>
</evidence>
<feature type="transmembrane region" description="Helical" evidence="1">
    <location>
        <begin position="69"/>
        <end position="89"/>
    </location>
</feature>
<name>A0A7X6B8R7_9SPHN</name>
<comment type="caution">
    <text evidence="2">The sequence shown here is derived from an EMBL/GenBank/DDBJ whole genome shotgun (WGS) entry which is preliminary data.</text>
</comment>
<dbReference type="Proteomes" id="UP000535078">
    <property type="component" value="Unassembled WGS sequence"/>
</dbReference>
<dbReference type="RefSeq" id="WP_167921471.1">
    <property type="nucleotide sequence ID" value="NZ_JAATIT010000002.1"/>
</dbReference>
<dbReference type="AlphaFoldDB" id="A0A7X6B8R7"/>
<keyword evidence="3" id="KW-1185">Reference proteome</keyword>
<keyword evidence="1" id="KW-0812">Transmembrane</keyword>
<evidence type="ECO:0000256" key="1">
    <source>
        <dbReference type="SAM" id="Phobius"/>
    </source>
</evidence>